<evidence type="ECO:0000256" key="2">
    <source>
        <dbReference type="ARBA" id="ARBA00022777"/>
    </source>
</evidence>
<accession>A0A6J6G5D0</accession>
<dbReference type="InterPro" id="IPR018484">
    <property type="entry name" value="FGGY_N"/>
</dbReference>
<dbReference type="Gene3D" id="3.30.420.40">
    <property type="match status" value="1"/>
</dbReference>
<dbReference type="EMBL" id="CAEZUP010000001">
    <property type="protein sequence ID" value="CAB4595079.1"/>
    <property type="molecule type" value="Genomic_DNA"/>
</dbReference>
<dbReference type="SUPFAM" id="SSF53067">
    <property type="entry name" value="Actin-like ATPase domain"/>
    <property type="match status" value="1"/>
</dbReference>
<protein>
    <submittedName>
        <fullName evidence="4">Unannotated protein</fullName>
    </submittedName>
</protein>
<evidence type="ECO:0000313" key="4">
    <source>
        <dbReference type="EMBL" id="CAB4595079.1"/>
    </source>
</evidence>
<feature type="domain" description="Carbohydrate kinase FGGY N-terminal" evidence="3">
    <location>
        <begin position="48"/>
        <end position="261"/>
    </location>
</feature>
<dbReference type="PANTHER" id="PTHR43095:SF5">
    <property type="entry name" value="XYLULOSE KINASE"/>
    <property type="match status" value="1"/>
</dbReference>
<dbReference type="Pfam" id="PF00370">
    <property type="entry name" value="FGGY_N"/>
    <property type="match status" value="1"/>
</dbReference>
<proteinExistence type="predicted"/>
<dbReference type="GO" id="GO:0005975">
    <property type="term" value="P:carbohydrate metabolic process"/>
    <property type="evidence" value="ECO:0007669"/>
    <property type="project" value="InterPro"/>
</dbReference>
<organism evidence="4">
    <name type="scientific">freshwater metagenome</name>
    <dbReference type="NCBI Taxonomy" id="449393"/>
    <lineage>
        <taxon>unclassified sequences</taxon>
        <taxon>metagenomes</taxon>
        <taxon>ecological metagenomes</taxon>
    </lineage>
</organism>
<evidence type="ECO:0000259" key="3">
    <source>
        <dbReference type="Pfam" id="PF00370"/>
    </source>
</evidence>
<dbReference type="GO" id="GO:0016301">
    <property type="term" value="F:kinase activity"/>
    <property type="evidence" value="ECO:0007669"/>
    <property type="project" value="UniProtKB-KW"/>
</dbReference>
<sequence>MAQNDRFTRFPWHACDMTLVLEIKWSIESTKVAVFDTATRTDVGEGRSEHPVPVDHQTDPAHWWRALVDATRHAVDGAAAMGITDAEIRTVMLDVALTPGGLVILDASGDAVGPALLGSHEASATDGDWLVSRIDGGADAWLAATGVLPGAGSTAALLSFVHRTEPTVWEQARSFTVPTGWMAQQLGVESAVGIHDAAGTAILDRSDTSRWRSDLLAAIESDRDWNACLPRTADAATAVGLMSPAASAELGIAPGLPIHLGSSIAR</sequence>
<dbReference type="PANTHER" id="PTHR43095">
    <property type="entry name" value="SUGAR KINASE"/>
    <property type="match status" value="1"/>
</dbReference>
<dbReference type="AlphaFoldDB" id="A0A6J6G5D0"/>
<evidence type="ECO:0000256" key="1">
    <source>
        <dbReference type="ARBA" id="ARBA00022679"/>
    </source>
</evidence>
<dbReference type="InterPro" id="IPR043129">
    <property type="entry name" value="ATPase_NBD"/>
</dbReference>
<gene>
    <name evidence="4" type="ORF">UFOPK1835_00002</name>
</gene>
<keyword evidence="2" id="KW-0418">Kinase</keyword>
<reference evidence="4" key="1">
    <citation type="submission" date="2020-05" db="EMBL/GenBank/DDBJ databases">
        <authorList>
            <person name="Chiriac C."/>
            <person name="Salcher M."/>
            <person name="Ghai R."/>
            <person name="Kavagutti S V."/>
        </authorList>
    </citation>
    <scope>NUCLEOTIDE SEQUENCE</scope>
</reference>
<keyword evidence="1" id="KW-0808">Transferase</keyword>
<name>A0A6J6G5D0_9ZZZZ</name>
<dbReference type="InterPro" id="IPR050406">
    <property type="entry name" value="FGGY_Carb_Kinase"/>
</dbReference>